<evidence type="ECO:0000313" key="2">
    <source>
        <dbReference type="EMBL" id="BBB00452.1"/>
    </source>
</evidence>
<reference evidence="2 3" key="1">
    <citation type="journal article" date="2010" name="J. Bacteriol.">
        <title>Biochemical characterization of a novel indole prenyltransferase from Streptomyces sp. SN-593.</title>
        <authorList>
            <person name="Takahashi S."/>
            <person name="Takagi H."/>
            <person name="Toyoda A."/>
            <person name="Uramoto M."/>
            <person name="Nogawa T."/>
            <person name="Ueki M."/>
            <person name="Sakaki Y."/>
            <person name="Osada H."/>
        </authorList>
    </citation>
    <scope>NUCLEOTIDE SEQUENCE [LARGE SCALE GENOMIC DNA]</scope>
    <source>
        <strain evidence="2 3">SN-593</strain>
    </source>
</reference>
<name>A0A7U3UX89_9ACTN</name>
<dbReference type="KEGG" id="arev:RVR_7520"/>
<dbReference type="RefSeq" id="WP_202236449.1">
    <property type="nucleotide sequence ID" value="NZ_AP018365.1"/>
</dbReference>
<dbReference type="Proteomes" id="UP000595703">
    <property type="component" value="Chromosome"/>
</dbReference>
<sequence length="81" mass="8462">MTIQAARARSTDPHLCPARAWRKSSYSSQDNGNCVEVAPLDGVVGIRDSKDKEGAALLVTAAGWASFVGLVRSGAVDFGVV</sequence>
<reference evidence="2 3" key="2">
    <citation type="journal article" date="2011" name="J. Antibiot.">
        <title>Furaquinocins I and J: novel polyketide isoprenoid hybrid compounds from Streptomyces reveromyceticus SN-593.</title>
        <authorList>
            <person name="Panthee S."/>
            <person name="Takahashi S."/>
            <person name="Takagi H."/>
            <person name="Nogawa T."/>
            <person name="Oowada E."/>
            <person name="Uramoto M."/>
            <person name="Osada H."/>
        </authorList>
    </citation>
    <scope>NUCLEOTIDE SEQUENCE [LARGE SCALE GENOMIC DNA]</scope>
    <source>
        <strain evidence="2 3">SN-593</strain>
    </source>
</reference>
<feature type="domain" description="DUF397" evidence="1">
    <location>
        <begin position="20"/>
        <end position="72"/>
    </location>
</feature>
<protein>
    <recommendedName>
        <fullName evidence="1">DUF397 domain-containing protein</fullName>
    </recommendedName>
</protein>
<keyword evidence="3" id="KW-1185">Reference proteome</keyword>
<dbReference type="AlphaFoldDB" id="A0A7U3UX89"/>
<reference evidence="2 3" key="3">
    <citation type="journal article" date="2011" name="Nat. Chem. Biol.">
        <title>Reveromycin A biosynthesis uses RevG and RevJ for stereospecific spiroacetal formation.</title>
        <authorList>
            <person name="Takahashi S."/>
            <person name="Toyoda A."/>
            <person name="Sekiyama Y."/>
            <person name="Takagi H."/>
            <person name="Nogawa T."/>
            <person name="Uramoto M."/>
            <person name="Suzuki R."/>
            <person name="Koshino H."/>
            <person name="Kumano T."/>
            <person name="Panthee S."/>
            <person name="Dairi T."/>
            <person name="Ishikawa J."/>
            <person name="Ikeda H."/>
            <person name="Sakaki Y."/>
            <person name="Osada H."/>
        </authorList>
    </citation>
    <scope>NUCLEOTIDE SEQUENCE [LARGE SCALE GENOMIC DNA]</scope>
    <source>
        <strain evidence="2 3">SN-593</strain>
    </source>
</reference>
<proteinExistence type="predicted"/>
<dbReference type="EMBL" id="AP018365">
    <property type="protein sequence ID" value="BBB00452.1"/>
    <property type="molecule type" value="Genomic_DNA"/>
</dbReference>
<accession>A0A7U3UX89</accession>
<organism evidence="2 3">
    <name type="scientific">Actinacidiphila reveromycinica</name>
    <dbReference type="NCBI Taxonomy" id="659352"/>
    <lineage>
        <taxon>Bacteria</taxon>
        <taxon>Bacillati</taxon>
        <taxon>Actinomycetota</taxon>
        <taxon>Actinomycetes</taxon>
        <taxon>Kitasatosporales</taxon>
        <taxon>Streptomycetaceae</taxon>
        <taxon>Actinacidiphila</taxon>
    </lineage>
</organism>
<dbReference type="Pfam" id="PF04149">
    <property type="entry name" value="DUF397"/>
    <property type="match status" value="1"/>
</dbReference>
<dbReference type="InterPro" id="IPR007278">
    <property type="entry name" value="DUF397"/>
</dbReference>
<gene>
    <name evidence="2" type="ORF">RVR_7520</name>
</gene>
<evidence type="ECO:0000313" key="3">
    <source>
        <dbReference type="Proteomes" id="UP000595703"/>
    </source>
</evidence>
<evidence type="ECO:0000259" key="1">
    <source>
        <dbReference type="Pfam" id="PF04149"/>
    </source>
</evidence>
<reference evidence="2 3" key="4">
    <citation type="journal article" date="2020" name="Sci. Rep.">
        <title>beta-carboline chemical signals induce reveromycin production through a LuxR family regulator in Streptomyces sp. SN-593.</title>
        <authorList>
            <person name="Panthee S."/>
            <person name="Kito N."/>
            <person name="Hayashi T."/>
            <person name="Shimizu T."/>
            <person name="Ishikawa J."/>
            <person name="Hamamoto H."/>
            <person name="Osada H."/>
            <person name="Takahashi S."/>
        </authorList>
    </citation>
    <scope>NUCLEOTIDE SEQUENCE [LARGE SCALE GENOMIC DNA]</scope>
    <source>
        <strain evidence="2 3">SN-593</strain>
    </source>
</reference>